<evidence type="ECO:0000256" key="1">
    <source>
        <dbReference type="ARBA" id="ARBA00022793"/>
    </source>
</evidence>
<dbReference type="InterPro" id="IPR032466">
    <property type="entry name" value="Metal_Hydrolase"/>
</dbReference>
<dbReference type="EMBL" id="KZ613972">
    <property type="protein sequence ID" value="PMD29648.1"/>
    <property type="molecule type" value="Genomic_DNA"/>
</dbReference>
<reference evidence="5 6" key="1">
    <citation type="submission" date="2016-04" db="EMBL/GenBank/DDBJ databases">
        <title>A degradative enzymes factory behind the ericoid mycorrhizal symbiosis.</title>
        <authorList>
            <consortium name="DOE Joint Genome Institute"/>
            <person name="Martino E."/>
            <person name="Morin E."/>
            <person name="Grelet G."/>
            <person name="Kuo A."/>
            <person name="Kohler A."/>
            <person name="Daghino S."/>
            <person name="Barry K."/>
            <person name="Choi C."/>
            <person name="Cichocki N."/>
            <person name="Clum A."/>
            <person name="Copeland A."/>
            <person name="Hainaut M."/>
            <person name="Haridas S."/>
            <person name="Labutti K."/>
            <person name="Lindquist E."/>
            <person name="Lipzen A."/>
            <person name="Khouja H.-R."/>
            <person name="Murat C."/>
            <person name="Ohm R."/>
            <person name="Olson A."/>
            <person name="Spatafora J."/>
            <person name="Veneault-Fourrey C."/>
            <person name="Henrissat B."/>
            <person name="Grigoriev I."/>
            <person name="Martin F."/>
            <person name="Perotto S."/>
        </authorList>
    </citation>
    <scope>NUCLEOTIDE SEQUENCE [LARGE SCALE GENOMIC DNA]</scope>
    <source>
        <strain evidence="5 6">F</strain>
    </source>
</reference>
<dbReference type="SUPFAM" id="SSF51556">
    <property type="entry name" value="Metallo-dependent hydrolases"/>
    <property type="match status" value="1"/>
</dbReference>
<keyword evidence="2 3" id="KW-0456">Lyase</keyword>
<feature type="domain" description="Amidohydrolase-related" evidence="4">
    <location>
        <begin position="107"/>
        <end position="343"/>
    </location>
</feature>
<dbReference type="Gene3D" id="3.20.20.140">
    <property type="entry name" value="Metal-dependent hydrolases"/>
    <property type="match status" value="1"/>
</dbReference>
<dbReference type="PANTHER" id="PTHR21240:SF30">
    <property type="entry name" value="AMIDOHYDROLASE-RELATED DOMAIN-CONTAINING PROTEIN-RELATED"/>
    <property type="match status" value="1"/>
</dbReference>
<evidence type="ECO:0000313" key="6">
    <source>
        <dbReference type="Proteomes" id="UP000235786"/>
    </source>
</evidence>
<dbReference type="InterPro" id="IPR006680">
    <property type="entry name" value="Amidohydro-rel"/>
</dbReference>
<keyword evidence="6" id="KW-1185">Reference proteome</keyword>
<evidence type="ECO:0000313" key="5">
    <source>
        <dbReference type="EMBL" id="PMD29648.1"/>
    </source>
</evidence>
<evidence type="ECO:0000256" key="3">
    <source>
        <dbReference type="RuleBase" id="RU366045"/>
    </source>
</evidence>
<dbReference type="GO" id="GO:0019748">
    <property type="term" value="P:secondary metabolic process"/>
    <property type="evidence" value="ECO:0007669"/>
    <property type="project" value="TreeGrafter"/>
</dbReference>
<dbReference type="OrthoDB" id="432010at2759"/>
<dbReference type="PANTHER" id="PTHR21240">
    <property type="entry name" value="2-AMINO-3-CARBOXYLMUCONATE-6-SEMIALDEHYDE DECARBOXYLASE"/>
    <property type="match status" value="1"/>
</dbReference>
<dbReference type="GO" id="GO:0005829">
    <property type="term" value="C:cytosol"/>
    <property type="evidence" value="ECO:0007669"/>
    <property type="project" value="TreeGrafter"/>
</dbReference>
<proteinExistence type="inferred from homology"/>
<dbReference type="GO" id="GO:0016831">
    <property type="term" value="F:carboxy-lyase activity"/>
    <property type="evidence" value="ECO:0007669"/>
    <property type="project" value="UniProtKB-KW"/>
</dbReference>
<comment type="similarity">
    <text evidence="3">Belongs to the metallo-dependent hydrolases superfamily.</text>
</comment>
<keyword evidence="1 3" id="KW-0210">Decarboxylase</keyword>
<dbReference type="Proteomes" id="UP000235786">
    <property type="component" value="Unassembled WGS sequence"/>
</dbReference>
<organism evidence="5 6">
    <name type="scientific">Hyaloscypha variabilis (strain UAMH 11265 / GT02V1 / F)</name>
    <name type="common">Meliniomyces variabilis</name>
    <dbReference type="NCBI Taxonomy" id="1149755"/>
    <lineage>
        <taxon>Eukaryota</taxon>
        <taxon>Fungi</taxon>
        <taxon>Dikarya</taxon>
        <taxon>Ascomycota</taxon>
        <taxon>Pezizomycotina</taxon>
        <taxon>Leotiomycetes</taxon>
        <taxon>Helotiales</taxon>
        <taxon>Hyaloscyphaceae</taxon>
        <taxon>Hyaloscypha</taxon>
        <taxon>Hyaloscypha variabilis</taxon>
    </lineage>
</organism>
<gene>
    <name evidence="5" type="ORF">L207DRAFT_615562</name>
</gene>
<evidence type="ECO:0000256" key="2">
    <source>
        <dbReference type="ARBA" id="ARBA00023239"/>
    </source>
</evidence>
<dbReference type="Pfam" id="PF04909">
    <property type="entry name" value="Amidohydro_2"/>
    <property type="match status" value="1"/>
</dbReference>
<evidence type="ECO:0000259" key="4">
    <source>
        <dbReference type="Pfam" id="PF04909"/>
    </source>
</evidence>
<name>A0A2J6QTQ0_HYAVF</name>
<dbReference type="STRING" id="1149755.A0A2J6QTQ0"/>
<dbReference type="AlphaFoldDB" id="A0A2J6QTQ0"/>
<keyword evidence="5" id="KW-0378">Hydrolase</keyword>
<dbReference type="GO" id="GO:0016787">
    <property type="term" value="F:hydrolase activity"/>
    <property type="evidence" value="ECO:0007669"/>
    <property type="project" value="UniProtKB-KW"/>
</dbReference>
<accession>A0A2J6QTQ0</accession>
<protein>
    <submittedName>
        <fullName evidence="5">Putative metal-dependent hydrolase</fullName>
    </submittedName>
</protein>
<dbReference type="InterPro" id="IPR032465">
    <property type="entry name" value="ACMSD"/>
</dbReference>
<sequence>MALESRPPERLLEGRKTAWLVTIEEHCATPFAVPVTSTTWSQFLPKYLAGVKDRLGDVDKRLQIMDLNKIEAQIISLNQPGAQAFTDAAQGVEYCLKVNEFIYENYVQKHPKRFFAFAALPTQDGKAAAVELERCVMEYGVVGAMVNGYTATSKFEEGLYLDDPQFDALWEVAERLEKPIFIHPRTPLLSNIRTLADIPIMHGAPYWFGRETVEHVIRIMYTGVFDRFPKLKFVLGHMGEGLSCVLPRTDSTFRLYTAEARGPMKRTFLEYFQDNFIICTSGMPRTSALVNLMAEITVKHIMFSVDYPYESIAEMRNWYETVPVADETWKDMGYRNAVRLFNLPIKLE</sequence>